<feature type="region of interest" description="Disordered" evidence="1">
    <location>
        <begin position="495"/>
        <end position="523"/>
    </location>
</feature>
<sequence length="623" mass="69229">MPASSRKKSIGAQRRSRRGGVVAVETQGEAREVERGEDESMVAVMSPVEDERVEVEQVERAAEDVGASGLGELGAGEGEEGQTGGNIVSTQAILADPGPPSAQPTPRQTQPTIRILQQELHQLRDQVEALTANRIHPDIPALADVYPKLAYLHDVLLIEARGLDVLLERDDVVEESSSCVVFAPERAEVKELRRLGDGLRAALGAVEVLQAQCVDLTKRVDDLYTSNEATERRLQELESANVRASQRSTASSMGIAGGAAEPTSPSTRQYPSSSLPARTGGGGNKTHNLLHRAFIDYVRMRLGVGSREPLPDFDVHHPTTTKGRQLLRIDWSRPNDAEENLRIVGMYMHSATLLEDDLVRAMVERIGKQTAQRVCLQSLERLFRTYRDQQAETEEDRQQRLRNKRRRQRRQKKWVKRKKHLASREDIQARYGNHDFLVEEAMSGDETGDEEVLAEQEGNEVVHRNREVGLVDRVPWRSRELEDAIRAVDEGIRGAQGTNARQARTLIRRPTARAPPNPATAPRLPQTVYKWMVAERYAQAYPLATARCANNHPPTPANRRETRIHSVGEWGNDPAFTMTMASAEPLPIPSPSVVHPPIAPGTLNNSLDPRLGLTQSSDETWAE</sequence>
<dbReference type="eggNOG" id="ENOG502R306">
    <property type="taxonomic scope" value="Eukaryota"/>
</dbReference>
<feature type="compositionally biased region" description="Basic and acidic residues" evidence="1">
    <location>
        <begin position="54"/>
        <end position="63"/>
    </location>
</feature>
<feature type="compositionally biased region" description="Polar residues" evidence="1">
    <location>
        <begin position="602"/>
        <end position="623"/>
    </location>
</feature>
<name>V5EFN3_KALBG</name>
<dbReference type="AlphaFoldDB" id="V5EFN3"/>
<reference evidence="3" key="1">
    <citation type="journal article" date="2013" name="Genome Announc.">
        <title>Draft genome sequence of Pseudozyma brasiliensis sp. nov. strain GHG001, a high producer of endo-1,4-xylanase isolated from an insect pest of sugarcane.</title>
        <authorList>
            <person name="Oliveira J.V.D.C."/>
            <person name="dos Santos R.A.C."/>
            <person name="Borges T.A."/>
            <person name="Riano-Pachon D.M."/>
            <person name="Goldman G.H."/>
        </authorList>
    </citation>
    <scope>NUCLEOTIDE SEQUENCE [LARGE SCALE GENOMIC DNA]</scope>
    <source>
        <strain evidence="3">GHG001</strain>
    </source>
</reference>
<gene>
    <name evidence="2" type="ORF">PSEUBRA_SCAF11g01123</name>
</gene>
<feature type="compositionally biased region" description="Basic residues" evidence="1">
    <location>
        <begin position="400"/>
        <end position="421"/>
    </location>
</feature>
<feature type="region of interest" description="Disordered" evidence="1">
    <location>
        <begin position="237"/>
        <end position="283"/>
    </location>
</feature>
<feature type="compositionally biased region" description="Gly residues" evidence="1">
    <location>
        <begin position="68"/>
        <end position="84"/>
    </location>
</feature>
<feature type="region of interest" description="Disordered" evidence="1">
    <location>
        <begin position="587"/>
        <end position="623"/>
    </location>
</feature>
<evidence type="ECO:0000313" key="2">
    <source>
        <dbReference type="EMBL" id="EST09321.1"/>
    </source>
</evidence>
<evidence type="ECO:0000313" key="3">
    <source>
        <dbReference type="Proteomes" id="UP000019377"/>
    </source>
</evidence>
<organism evidence="2 3">
    <name type="scientific">Kalmanozyma brasiliensis (strain GHG001)</name>
    <name type="common">Yeast</name>
    <name type="synonym">Pseudozyma brasiliensis</name>
    <dbReference type="NCBI Taxonomy" id="1365824"/>
    <lineage>
        <taxon>Eukaryota</taxon>
        <taxon>Fungi</taxon>
        <taxon>Dikarya</taxon>
        <taxon>Basidiomycota</taxon>
        <taxon>Ustilaginomycotina</taxon>
        <taxon>Ustilaginomycetes</taxon>
        <taxon>Ustilaginales</taxon>
        <taxon>Ustilaginaceae</taxon>
        <taxon>Kalmanozyma</taxon>
    </lineage>
</organism>
<protein>
    <submittedName>
        <fullName evidence="2">Uncharacterized protein</fullName>
    </submittedName>
</protein>
<dbReference type="HOGENOM" id="CLU_483264_0_0_1"/>
<dbReference type="Proteomes" id="UP000019377">
    <property type="component" value="Unassembled WGS sequence"/>
</dbReference>
<feature type="compositionally biased region" description="Basic residues" evidence="1">
    <location>
        <begin position="1"/>
        <end position="18"/>
    </location>
</feature>
<feature type="compositionally biased region" description="Polar residues" evidence="1">
    <location>
        <begin position="242"/>
        <end position="252"/>
    </location>
</feature>
<feature type="compositionally biased region" description="Polar residues" evidence="1">
    <location>
        <begin position="263"/>
        <end position="276"/>
    </location>
</feature>
<feature type="region of interest" description="Disordered" evidence="1">
    <location>
        <begin position="389"/>
        <end position="421"/>
    </location>
</feature>
<keyword evidence="3" id="KW-1185">Reference proteome</keyword>
<evidence type="ECO:0000256" key="1">
    <source>
        <dbReference type="SAM" id="MobiDB-lite"/>
    </source>
</evidence>
<feature type="region of interest" description="Disordered" evidence="1">
    <location>
        <begin position="1"/>
        <end position="84"/>
    </location>
</feature>
<accession>V5EFN3</accession>
<dbReference type="EMBL" id="KI545853">
    <property type="protein sequence ID" value="EST09321.1"/>
    <property type="molecule type" value="Genomic_DNA"/>
</dbReference>
<proteinExistence type="predicted"/>